<evidence type="ECO:0000256" key="1">
    <source>
        <dbReference type="ARBA" id="ARBA00010734"/>
    </source>
</evidence>
<organism evidence="3 4">
    <name type="scientific">Quillaja saponaria</name>
    <name type="common">Soap bark tree</name>
    <dbReference type="NCBI Taxonomy" id="32244"/>
    <lineage>
        <taxon>Eukaryota</taxon>
        <taxon>Viridiplantae</taxon>
        <taxon>Streptophyta</taxon>
        <taxon>Embryophyta</taxon>
        <taxon>Tracheophyta</taxon>
        <taxon>Spermatophyta</taxon>
        <taxon>Magnoliopsida</taxon>
        <taxon>eudicotyledons</taxon>
        <taxon>Gunneridae</taxon>
        <taxon>Pentapetalae</taxon>
        <taxon>rosids</taxon>
        <taxon>fabids</taxon>
        <taxon>Fabales</taxon>
        <taxon>Quillajaceae</taxon>
        <taxon>Quillaja</taxon>
    </lineage>
</organism>
<dbReference type="InterPro" id="IPR011990">
    <property type="entry name" value="TPR-like_helical_dom_sf"/>
</dbReference>
<evidence type="ECO:0000259" key="2">
    <source>
        <dbReference type="Pfam" id="PF24892"/>
    </source>
</evidence>
<dbReference type="SMART" id="SM00386">
    <property type="entry name" value="HAT"/>
    <property type="match status" value="3"/>
</dbReference>
<protein>
    <submittedName>
        <fullName evidence="3">U3 small nucleolar RNA-associated protein 6-like</fullName>
    </submittedName>
</protein>
<accession>A0AAD7KV22</accession>
<dbReference type="InterPro" id="IPR056907">
    <property type="entry name" value="UTP6_C"/>
</dbReference>
<reference evidence="3" key="1">
    <citation type="journal article" date="2023" name="Science">
        <title>Elucidation of the pathway for biosynthesis of saponin adjuvants from the soapbark tree.</title>
        <authorList>
            <person name="Reed J."/>
            <person name="Orme A."/>
            <person name="El-Demerdash A."/>
            <person name="Owen C."/>
            <person name="Martin L.B.B."/>
            <person name="Misra R.C."/>
            <person name="Kikuchi S."/>
            <person name="Rejzek M."/>
            <person name="Martin A.C."/>
            <person name="Harkess A."/>
            <person name="Leebens-Mack J."/>
            <person name="Louveau T."/>
            <person name="Stephenson M.J."/>
            <person name="Osbourn A."/>
        </authorList>
    </citation>
    <scope>NUCLEOTIDE SEQUENCE</scope>
    <source>
        <strain evidence="3">S10</strain>
    </source>
</reference>
<dbReference type="GO" id="GO:0000462">
    <property type="term" value="P:maturation of SSU-rRNA from tricistronic rRNA transcript (SSU-rRNA, 5.8S rRNA, LSU-rRNA)"/>
    <property type="evidence" value="ECO:0007669"/>
    <property type="project" value="InterPro"/>
</dbReference>
<dbReference type="EMBL" id="JARAOO010000013">
    <property type="protein sequence ID" value="KAJ7946307.1"/>
    <property type="molecule type" value="Genomic_DNA"/>
</dbReference>
<evidence type="ECO:0000313" key="4">
    <source>
        <dbReference type="Proteomes" id="UP001163823"/>
    </source>
</evidence>
<feature type="domain" description="U3 small nucleolar RNA-associated protein 6 homolog C-terminal" evidence="2">
    <location>
        <begin position="8"/>
        <end position="234"/>
    </location>
</feature>
<dbReference type="AlphaFoldDB" id="A0AAD7KV22"/>
<dbReference type="PANTHER" id="PTHR23271:SF1">
    <property type="entry name" value="U3 SMALL NUCLEOLAR RNA-ASSOCIATED PROTEIN 6 HOMOLOG"/>
    <property type="match status" value="1"/>
</dbReference>
<dbReference type="GO" id="GO:0030515">
    <property type="term" value="F:snoRNA binding"/>
    <property type="evidence" value="ECO:0007669"/>
    <property type="project" value="InterPro"/>
</dbReference>
<dbReference type="InterPro" id="IPR003107">
    <property type="entry name" value="HAT"/>
</dbReference>
<proteinExistence type="inferred from homology"/>
<dbReference type="Pfam" id="PF24892">
    <property type="entry name" value="UTP6_C"/>
    <property type="match status" value="1"/>
</dbReference>
<name>A0AAD7KV22_QUISA</name>
<evidence type="ECO:0000313" key="3">
    <source>
        <dbReference type="EMBL" id="KAJ7946307.1"/>
    </source>
</evidence>
<dbReference type="PANTHER" id="PTHR23271">
    <property type="entry name" value="HEPATOCELLULAR CARCINOMA-ASSOCIATED ANTIGEN 66"/>
    <property type="match status" value="1"/>
</dbReference>
<dbReference type="KEGG" id="qsa:O6P43_031257"/>
<sequence length="248" mass="28222">MKRPETMGCVAEDLASQHISFYLQIGQLDEARKLAEKFTEKLTESVELWILRISIEMKCITRNSPFPSKADLLNIFELLKVKLTKVPVSKSQSLWLMALKFFANHRDYFDKLVEISIASLAKDCGSETECSLSSAVVNFVLQKDGIQNARKIYMRFLDLPHPGLALYESCINLELNMASIGDKDGLVNARKLYESALATYSQNIKLWRDYYLMETKMGVSEKATAISWRARKTLNQDIIAFVTSQEVS</sequence>
<gene>
    <name evidence="3" type="ORF">O6P43_031257</name>
</gene>
<dbReference type="GO" id="GO:0034388">
    <property type="term" value="C:Pwp2p-containing subcomplex of 90S preribosome"/>
    <property type="evidence" value="ECO:0007669"/>
    <property type="project" value="TreeGrafter"/>
</dbReference>
<dbReference type="Gene3D" id="1.25.40.10">
    <property type="entry name" value="Tetratricopeptide repeat domain"/>
    <property type="match status" value="1"/>
</dbReference>
<dbReference type="GO" id="GO:0032040">
    <property type="term" value="C:small-subunit processome"/>
    <property type="evidence" value="ECO:0007669"/>
    <property type="project" value="TreeGrafter"/>
</dbReference>
<dbReference type="SUPFAM" id="SSF48452">
    <property type="entry name" value="TPR-like"/>
    <property type="match status" value="1"/>
</dbReference>
<dbReference type="InterPro" id="IPR013949">
    <property type="entry name" value="Utp6"/>
</dbReference>
<keyword evidence="4" id="KW-1185">Reference proteome</keyword>
<comment type="caution">
    <text evidence="3">The sequence shown here is derived from an EMBL/GenBank/DDBJ whole genome shotgun (WGS) entry which is preliminary data.</text>
</comment>
<comment type="similarity">
    <text evidence="1">Belongs to the UTP6 family.</text>
</comment>
<dbReference type="Proteomes" id="UP001163823">
    <property type="component" value="Chromosome 13"/>
</dbReference>